<gene>
    <name evidence="2" type="ORF">DIABBA_LOCUS4020</name>
</gene>
<dbReference type="OrthoDB" id="8250698at2759"/>
<organism evidence="2 3">
    <name type="scientific">Diabrotica balteata</name>
    <name type="common">Banded cucumber beetle</name>
    <dbReference type="NCBI Taxonomy" id="107213"/>
    <lineage>
        <taxon>Eukaryota</taxon>
        <taxon>Metazoa</taxon>
        <taxon>Ecdysozoa</taxon>
        <taxon>Arthropoda</taxon>
        <taxon>Hexapoda</taxon>
        <taxon>Insecta</taxon>
        <taxon>Pterygota</taxon>
        <taxon>Neoptera</taxon>
        <taxon>Endopterygota</taxon>
        <taxon>Coleoptera</taxon>
        <taxon>Polyphaga</taxon>
        <taxon>Cucujiformia</taxon>
        <taxon>Chrysomeloidea</taxon>
        <taxon>Chrysomelidae</taxon>
        <taxon>Galerucinae</taxon>
        <taxon>Diabroticina</taxon>
        <taxon>Diabroticites</taxon>
        <taxon>Diabrotica</taxon>
    </lineage>
</organism>
<reference evidence="2" key="1">
    <citation type="submission" date="2022-01" db="EMBL/GenBank/DDBJ databases">
        <authorList>
            <person name="King R."/>
        </authorList>
    </citation>
    <scope>NUCLEOTIDE SEQUENCE</scope>
</reference>
<sequence>MELSKEQNELIDEVAKENGFSDYQVIANAGSSKGDNFLGVINTITIKSGDKTLDLILKSAQTSEAFRKAAPVHEIYGREIYLYNRVFEEFKKFEEERNIKDPFISRPKAYLCSSKNGHESLLMENLKSTGYKLWNKKNPMNPGHIKAVLKEYAKFHAISLAIKDKSPEQFSNLSSKIYKDVFDESAAFKSDETLQQFITSVVNNAYEALAGDPELTDVVKNLEGKILDIYRNEINKEKYKLVITHGDCWCNNFLFKYEDSENIEKPSSLRIIDWQISSVSSPADDVTSFFLANSPKEVLDDYKTYMKLYHDALSTQLLNFGCDPQNLFPYSMFEEHLTTLFALGAYRCFMYVKVMVSESEEAPDLAEISEKNGDIINSMNFSVKNMAEYKRRIKDVLLFIKNNNYQ</sequence>
<accession>A0A9N9SVM0</accession>
<dbReference type="Pfam" id="PF02958">
    <property type="entry name" value="EcKL"/>
    <property type="match status" value="1"/>
</dbReference>
<protein>
    <recommendedName>
        <fullName evidence="1">CHK kinase-like domain-containing protein</fullName>
    </recommendedName>
</protein>
<dbReference type="PANTHER" id="PTHR11012">
    <property type="entry name" value="PROTEIN KINASE-LIKE DOMAIN-CONTAINING"/>
    <property type="match status" value="1"/>
</dbReference>
<dbReference type="PANTHER" id="PTHR11012:SF30">
    <property type="entry name" value="PROTEIN KINASE-LIKE DOMAIN-CONTAINING"/>
    <property type="match status" value="1"/>
</dbReference>
<name>A0A9N9SVM0_DIABA</name>
<dbReference type="InterPro" id="IPR004119">
    <property type="entry name" value="EcKL"/>
</dbReference>
<evidence type="ECO:0000313" key="2">
    <source>
        <dbReference type="EMBL" id="CAG9830309.1"/>
    </source>
</evidence>
<feature type="domain" description="CHK kinase-like" evidence="1">
    <location>
        <begin position="121"/>
        <end position="319"/>
    </location>
</feature>
<keyword evidence="3" id="KW-1185">Reference proteome</keyword>
<dbReference type="SMART" id="SM00587">
    <property type="entry name" value="CHK"/>
    <property type="match status" value="1"/>
</dbReference>
<dbReference type="Gene3D" id="3.90.1200.10">
    <property type="match status" value="1"/>
</dbReference>
<evidence type="ECO:0000259" key="1">
    <source>
        <dbReference type="SMART" id="SM00587"/>
    </source>
</evidence>
<dbReference type="AlphaFoldDB" id="A0A9N9SVM0"/>
<dbReference type="Proteomes" id="UP001153709">
    <property type="component" value="Chromosome 2"/>
</dbReference>
<dbReference type="InterPro" id="IPR015897">
    <property type="entry name" value="CHK_kinase-like"/>
</dbReference>
<evidence type="ECO:0000313" key="3">
    <source>
        <dbReference type="Proteomes" id="UP001153709"/>
    </source>
</evidence>
<dbReference type="InterPro" id="IPR011009">
    <property type="entry name" value="Kinase-like_dom_sf"/>
</dbReference>
<proteinExistence type="predicted"/>
<dbReference type="EMBL" id="OU898277">
    <property type="protein sequence ID" value="CAG9830309.1"/>
    <property type="molecule type" value="Genomic_DNA"/>
</dbReference>
<dbReference type="SUPFAM" id="SSF56112">
    <property type="entry name" value="Protein kinase-like (PK-like)"/>
    <property type="match status" value="1"/>
</dbReference>